<organism evidence="1 2">
    <name type="scientific">Rhododendron molle</name>
    <name type="common">Chinese azalea</name>
    <name type="synonym">Azalea mollis</name>
    <dbReference type="NCBI Taxonomy" id="49168"/>
    <lineage>
        <taxon>Eukaryota</taxon>
        <taxon>Viridiplantae</taxon>
        <taxon>Streptophyta</taxon>
        <taxon>Embryophyta</taxon>
        <taxon>Tracheophyta</taxon>
        <taxon>Spermatophyta</taxon>
        <taxon>Magnoliopsida</taxon>
        <taxon>eudicotyledons</taxon>
        <taxon>Gunneridae</taxon>
        <taxon>Pentapetalae</taxon>
        <taxon>asterids</taxon>
        <taxon>Ericales</taxon>
        <taxon>Ericaceae</taxon>
        <taxon>Ericoideae</taxon>
        <taxon>Rhodoreae</taxon>
        <taxon>Rhododendron</taxon>
    </lineage>
</organism>
<accession>A0ACC0NJ01</accession>
<protein>
    <submittedName>
        <fullName evidence="1">Uncharacterized protein</fullName>
    </submittedName>
</protein>
<dbReference type="Proteomes" id="UP001062846">
    <property type="component" value="Chromosome 6"/>
</dbReference>
<sequence>MGEHDFLPDPGMPRLCKSGDKERVFVDSTFGFGYNASTREYKVVGFRKRIYESATNRRYRLHAKVITMGKKGCQWSEIDKPFLCPLHSSDIVVGNAIHWFCKEEEEEDWFRGAILSFDLSEEKFHQIPNPDCKISRHYSYLSVLGGCLVLTNDFFVWDRWGRSSSYMDVEGIWREGVLDKRICDRRQFPCIIAKLWNDPSSVSFEKWQDCDNLRG</sequence>
<keyword evidence="2" id="KW-1185">Reference proteome</keyword>
<proteinExistence type="predicted"/>
<name>A0ACC0NJ01_RHOML</name>
<evidence type="ECO:0000313" key="2">
    <source>
        <dbReference type="Proteomes" id="UP001062846"/>
    </source>
</evidence>
<comment type="caution">
    <text evidence="1">The sequence shown here is derived from an EMBL/GenBank/DDBJ whole genome shotgun (WGS) entry which is preliminary data.</text>
</comment>
<gene>
    <name evidence="1" type="ORF">RHMOL_Rhmol06G0323600</name>
</gene>
<dbReference type="EMBL" id="CM046393">
    <property type="protein sequence ID" value="KAI8553165.1"/>
    <property type="molecule type" value="Genomic_DNA"/>
</dbReference>
<reference evidence="1" key="1">
    <citation type="submission" date="2022-02" db="EMBL/GenBank/DDBJ databases">
        <title>Plant Genome Project.</title>
        <authorList>
            <person name="Zhang R.-G."/>
        </authorList>
    </citation>
    <scope>NUCLEOTIDE SEQUENCE</scope>
    <source>
        <strain evidence="1">AT1</strain>
    </source>
</reference>
<evidence type="ECO:0000313" key="1">
    <source>
        <dbReference type="EMBL" id="KAI8553165.1"/>
    </source>
</evidence>